<comment type="caution">
    <text evidence="6">The sequence shown here is derived from an EMBL/GenBank/DDBJ whole genome shotgun (WGS) entry which is preliminary data.</text>
</comment>
<dbReference type="PANTHER" id="PTHR11649:SF13">
    <property type="entry name" value="ENGB-TYPE G DOMAIN-CONTAINING PROTEIN"/>
    <property type="match status" value="1"/>
</dbReference>
<evidence type="ECO:0000313" key="6">
    <source>
        <dbReference type="EMBL" id="KAF6157024.1"/>
    </source>
</evidence>
<keyword evidence="4" id="KW-0342">GTP-binding</keyword>
<reference evidence="6 7" key="1">
    <citation type="journal article" date="2020" name="IScience">
        <title>Genome Sequencing of the Endangered Kingdonia uniflora (Circaeasteraceae, Ranunculales) Reveals Potential Mechanisms of Evolutionary Specialization.</title>
        <authorList>
            <person name="Sun Y."/>
            <person name="Deng T."/>
            <person name="Zhang A."/>
            <person name="Moore M.J."/>
            <person name="Landis J.B."/>
            <person name="Lin N."/>
            <person name="Zhang H."/>
            <person name="Zhang X."/>
            <person name="Huang J."/>
            <person name="Zhang X."/>
            <person name="Sun H."/>
            <person name="Wang H."/>
        </authorList>
    </citation>
    <scope>NUCLEOTIDE SEQUENCE [LARGE SCALE GENOMIC DNA]</scope>
    <source>
        <strain evidence="6">TB1705</strain>
        <tissue evidence="6">Leaf</tissue>
    </source>
</reference>
<dbReference type="Pfam" id="PF01926">
    <property type="entry name" value="MMR_HSR1"/>
    <property type="match status" value="1"/>
</dbReference>
<proteinExistence type="predicted"/>
<accession>A0A7J7MQB1</accession>
<evidence type="ECO:0000313" key="7">
    <source>
        <dbReference type="Proteomes" id="UP000541444"/>
    </source>
</evidence>
<evidence type="ECO:0000259" key="5">
    <source>
        <dbReference type="PROSITE" id="PS51706"/>
    </source>
</evidence>
<keyword evidence="1" id="KW-0479">Metal-binding</keyword>
<dbReference type="EMBL" id="JACGCM010001285">
    <property type="protein sequence ID" value="KAF6157024.1"/>
    <property type="molecule type" value="Genomic_DNA"/>
</dbReference>
<dbReference type="InterPro" id="IPR027417">
    <property type="entry name" value="P-loop_NTPase"/>
</dbReference>
<dbReference type="InterPro" id="IPR006073">
    <property type="entry name" value="GTP-bd"/>
</dbReference>
<dbReference type="GO" id="GO:0005525">
    <property type="term" value="F:GTP binding"/>
    <property type="evidence" value="ECO:0007669"/>
    <property type="project" value="UniProtKB-KW"/>
</dbReference>
<dbReference type="Proteomes" id="UP000541444">
    <property type="component" value="Unassembled WGS sequence"/>
</dbReference>
<evidence type="ECO:0000256" key="2">
    <source>
        <dbReference type="ARBA" id="ARBA00022741"/>
    </source>
</evidence>
<dbReference type="OrthoDB" id="391988at2759"/>
<protein>
    <recommendedName>
        <fullName evidence="5">EngB-type G domain-containing protein</fullName>
    </recommendedName>
</protein>
<sequence>PLEKFFVPPDTDVSGGAEFLNTRVLRGSNIVLSRYASGAQISQAEFVKSSTRTDDCPGDGLPEFALVGRSNVGKSSLHNSIVRRKKLVLPSKKLEERQCINHFRINDSRHLVYLPRYGYASAQQELRKDWGEFTKDYFLNRSTLVSVLSL</sequence>
<evidence type="ECO:0000256" key="1">
    <source>
        <dbReference type="ARBA" id="ARBA00022723"/>
    </source>
</evidence>
<dbReference type="AlphaFoldDB" id="A0A7J7MQB1"/>
<keyword evidence="2" id="KW-0547">Nucleotide-binding</keyword>
<organism evidence="6 7">
    <name type="scientific">Kingdonia uniflora</name>
    <dbReference type="NCBI Taxonomy" id="39325"/>
    <lineage>
        <taxon>Eukaryota</taxon>
        <taxon>Viridiplantae</taxon>
        <taxon>Streptophyta</taxon>
        <taxon>Embryophyta</taxon>
        <taxon>Tracheophyta</taxon>
        <taxon>Spermatophyta</taxon>
        <taxon>Magnoliopsida</taxon>
        <taxon>Ranunculales</taxon>
        <taxon>Circaeasteraceae</taxon>
        <taxon>Kingdonia</taxon>
    </lineage>
</organism>
<keyword evidence="3" id="KW-0460">Magnesium</keyword>
<keyword evidence="7" id="KW-1185">Reference proteome</keyword>
<name>A0A7J7MQB1_9MAGN</name>
<dbReference type="SUPFAM" id="SSF52540">
    <property type="entry name" value="P-loop containing nucleoside triphosphate hydrolases"/>
    <property type="match status" value="1"/>
</dbReference>
<dbReference type="PROSITE" id="PS51706">
    <property type="entry name" value="G_ENGB"/>
    <property type="match status" value="1"/>
</dbReference>
<dbReference type="GO" id="GO:0046872">
    <property type="term" value="F:metal ion binding"/>
    <property type="evidence" value="ECO:0007669"/>
    <property type="project" value="UniProtKB-KW"/>
</dbReference>
<dbReference type="PANTHER" id="PTHR11649">
    <property type="entry name" value="MSS1/TRME-RELATED GTP-BINDING PROTEIN"/>
    <property type="match status" value="1"/>
</dbReference>
<dbReference type="InterPro" id="IPR030393">
    <property type="entry name" value="G_ENGB_dom"/>
</dbReference>
<feature type="non-terminal residue" evidence="6">
    <location>
        <position position="1"/>
    </location>
</feature>
<feature type="domain" description="EngB-type G" evidence="5">
    <location>
        <begin position="60"/>
        <end position="150"/>
    </location>
</feature>
<evidence type="ECO:0000256" key="4">
    <source>
        <dbReference type="ARBA" id="ARBA00023134"/>
    </source>
</evidence>
<dbReference type="Gene3D" id="3.40.50.300">
    <property type="entry name" value="P-loop containing nucleotide triphosphate hydrolases"/>
    <property type="match status" value="1"/>
</dbReference>
<gene>
    <name evidence="6" type="ORF">GIB67_012378</name>
</gene>
<evidence type="ECO:0000256" key="3">
    <source>
        <dbReference type="ARBA" id="ARBA00022842"/>
    </source>
</evidence>